<sequence>MRILSVVRIEVFSMYGYDSMKKIVLRRADLKEHVIAKRDFKYLYPSDFENLYLLNLQGHLNHLPPKDKKILTTTQLNLTKPQWDATGFEYKHEYNVIDSPKAVMFWDKYGVQMLMRFNEIHKFNDGTLQQIDKALDYRVKEFKINRMNPVDIEKVAVCSNLRSVKPKRAIESRAKRSSKIISLGNYSIMLASSHTVKNGNPAIANIKQALANELTNAFEKPFEVLNNVFEHLVFNSLVHSFRALFALRRSDLRTASTAAKPCQGDSLEFYLITGSETITHWFTLIVLSALRGSDNDNMLSLMNLIHMSILTDSQVTPTNHGRMTKSYSSPRFIANCFNAGYLKMEVK</sequence>
<dbReference type="EMBL" id="BKCJ010165869">
    <property type="protein sequence ID" value="GEY28334.1"/>
    <property type="molecule type" value="Genomic_DNA"/>
</dbReference>
<gene>
    <name evidence="1" type="ORF">Tci_400308</name>
</gene>
<evidence type="ECO:0000313" key="1">
    <source>
        <dbReference type="EMBL" id="GEY28334.1"/>
    </source>
</evidence>
<name>A0A699HJI2_TANCI</name>
<organism evidence="1">
    <name type="scientific">Tanacetum cinerariifolium</name>
    <name type="common">Dalmatian daisy</name>
    <name type="synonym">Chrysanthemum cinerariifolium</name>
    <dbReference type="NCBI Taxonomy" id="118510"/>
    <lineage>
        <taxon>Eukaryota</taxon>
        <taxon>Viridiplantae</taxon>
        <taxon>Streptophyta</taxon>
        <taxon>Embryophyta</taxon>
        <taxon>Tracheophyta</taxon>
        <taxon>Spermatophyta</taxon>
        <taxon>Magnoliopsida</taxon>
        <taxon>eudicotyledons</taxon>
        <taxon>Gunneridae</taxon>
        <taxon>Pentapetalae</taxon>
        <taxon>asterids</taxon>
        <taxon>campanulids</taxon>
        <taxon>Asterales</taxon>
        <taxon>Asteraceae</taxon>
        <taxon>Asteroideae</taxon>
        <taxon>Anthemideae</taxon>
        <taxon>Anthemidinae</taxon>
        <taxon>Tanacetum</taxon>
    </lineage>
</organism>
<comment type="caution">
    <text evidence="1">The sequence shown here is derived from an EMBL/GenBank/DDBJ whole genome shotgun (WGS) entry which is preliminary data.</text>
</comment>
<feature type="non-terminal residue" evidence="1">
    <location>
        <position position="347"/>
    </location>
</feature>
<accession>A0A699HJI2</accession>
<proteinExistence type="predicted"/>
<dbReference type="AlphaFoldDB" id="A0A699HJI2"/>
<protein>
    <submittedName>
        <fullName evidence="1">Uncharacterized protein</fullName>
    </submittedName>
</protein>
<reference evidence="1" key="1">
    <citation type="journal article" date="2019" name="Sci. Rep.">
        <title>Draft genome of Tanacetum cinerariifolium, the natural source of mosquito coil.</title>
        <authorList>
            <person name="Yamashiro T."/>
            <person name="Shiraishi A."/>
            <person name="Satake H."/>
            <person name="Nakayama K."/>
        </authorList>
    </citation>
    <scope>NUCLEOTIDE SEQUENCE</scope>
</reference>